<proteinExistence type="predicted"/>
<accession>A0A7J6PVG5</accession>
<name>A0A7J6PVG5_PEROL</name>
<dbReference type="Proteomes" id="UP000553632">
    <property type="component" value="Unassembled WGS sequence"/>
</dbReference>
<comment type="caution">
    <text evidence="2">The sequence shown here is derived from an EMBL/GenBank/DDBJ whole genome shotgun (WGS) entry which is preliminary data.</text>
</comment>
<gene>
    <name evidence="2" type="ORF">FOZ63_016587</name>
</gene>
<sequence>MNFQLGPQKTTGHFATLSLKKGKPKDRPQPAASVNALFAESMAEDERSSGSGLPGQGLPLVSTQATVAGGNRLIIVSGSLTPPSLNACSHKTERWG</sequence>
<evidence type="ECO:0000313" key="2">
    <source>
        <dbReference type="EMBL" id="KAF4700164.1"/>
    </source>
</evidence>
<keyword evidence="3" id="KW-1185">Reference proteome</keyword>
<evidence type="ECO:0000256" key="1">
    <source>
        <dbReference type="SAM" id="MobiDB-lite"/>
    </source>
</evidence>
<dbReference type="EMBL" id="JABANO010037448">
    <property type="protein sequence ID" value="KAF4700164.1"/>
    <property type="molecule type" value="Genomic_DNA"/>
</dbReference>
<dbReference type="AlphaFoldDB" id="A0A7J6PVG5"/>
<evidence type="ECO:0000313" key="3">
    <source>
        <dbReference type="Proteomes" id="UP000553632"/>
    </source>
</evidence>
<reference evidence="2 3" key="1">
    <citation type="submission" date="2020-04" db="EMBL/GenBank/DDBJ databases">
        <title>Perkinsus olseni comparative genomics.</title>
        <authorList>
            <person name="Bogema D.R."/>
        </authorList>
    </citation>
    <scope>NUCLEOTIDE SEQUENCE [LARGE SCALE GENOMIC DNA]</scope>
    <source>
        <strain evidence="2 3">ATCC PRA-207</strain>
    </source>
</reference>
<organism evidence="2 3">
    <name type="scientific">Perkinsus olseni</name>
    <name type="common">Perkinsus atlanticus</name>
    <dbReference type="NCBI Taxonomy" id="32597"/>
    <lineage>
        <taxon>Eukaryota</taxon>
        <taxon>Sar</taxon>
        <taxon>Alveolata</taxon>
        <taxon>Perkinsozoa</taxon>
        <taxon>Perkinsea</taxon>
        <taxon>Perkinsida</taxon>
        <taxon>Perkinsidae</taxon>
        <taxon>Perkinsus</taxon>
    </lineage>
</organism>
<feature type="region of interest" description="Disordered" evidence="1">
    <location>
        <begin position="1"/>
        <end position="32"/>
    </location>
</feature>
<feature type="compositionally biased region" description="Polar residues" evidence="1">
    <location>
        <begin position="1"/>
        <end position="13"/>
    </location>
</feature>
<protein>
    <submittedName>
        <fullName evidence="2">Uncharacterized protein</fullName>
    </submittedName>
</protein>